<comment type="caution">
    <text evidence="2">The sequence shown here is derived from an EMBL/GenBank/DDBJ whole genome shotgun (WGS) entry which is preliminary data.</text>
</comment>
<gene>
    <name evidence="2" type="ORF">HYALB_00012601</name>
</gene>
<dbReference type="InterPro" id="IPR002156">
    <property type="entry name" value="RNaseH_domain"/>
</dbReference>
<dbReference type="PROSITE" id="PS50879">
    <property type="entry name" value="RNASE_H_1"/>
    <property type="match status" value="1"/>
</dbReference>
<protein>
    <recommendedName>
        <fullName evidence="1">RNase H type-1 domain-containing protein</fullName>
    </recommendedName>
</protein>
<reference evidence="2" key="1">
    <citation type="submission" date="2021-07" db="EMBL/GenBank/DDBJ databases">
        <authorList>
            <person name="Durling M."/>
        </authorList>
    </citation>
    <scope>NUCLEOTIDE SEQUENCE</scope>
</reference>
<dbReference type="Gene3D" id="3.30.420.10">
    <property type="entry name" value="Ribonuclease H-like superfamily/Ribonuclease H"/>
    <property type="match status" value="1"/>
</dbReference>
<name>A0A9N9Q7X1_9HELO</name>
<accession>A0A9N9Q7X1</accession>
<dbReference type="Pfam" id="PF00075">
    <property type="entry name" value="RNase_H"/>
    <property type="match status" value="1"/>
</dbReference>
<dbReference type="SUPFAM" id="SSF53098">
    <property type="entry name" value="Ribonuclease H-like"/>
    <property type="match status" value="1"/>
</dbReference>
<dbReference type="Proteomes" id="UP000701801">
    <property type="component" value="Unassembled WGS sequence"/>
</dbReference>
<dbReference type="GO" id="GO:0004523">
    <property type="term" value="F:RNA-DNA hybrid ribonuclease activity"/>
    <property type="evidence" value="ECO:0007669"/>
    <property type="project" value="InterPro"/>
</dbReference>
<sequence length="392" mass="43764">MESGLLAPEIALVARSKALEARIRRLDPAHPLNRCVNSPSPKARLIYRSYRALSPSEEIDPIQDAPWDRGFNRQARLIEVAGPDPGGDKSSFKAKFLEFLAVVPSTDLVVFTDGSRLDDKSTGGGVCLTRGGAILNTKIFSFGRVLEIYDAEARAALHGLELALDSPFWSSARKCWICLDNLEATLQLTYRSCGTSQETFNKVNELAQLYPGKIQTRWCPSHIGILGNEIADKVVGRVVRLPSPEPSPLLCTATLKREVKETGIALAKKLWGTTLPALYKDLGLYTWSSKPKSLQLPREVLDRLIAARSGHGDFTAYHLRYFHFDSLLELGNCKCKKAKTQFHLLFCKLANNKDPKLLAKAKKNPQLLFGHHCEKLFSLVYFKTEFYTKICL</sequence>
<dbReference type="InterPro" id="IPR012337">
    <property type="entry name" value="RNaseH-like_sf"/>
</dbReference>
<feature type="domain" description="RNase H type-1" evidence="1">
    <location>
        <begin position="104"/>
        <end position="240"/>
    </location>
</feature>
<evidence type="ECO:0000313" key="2">
    <source>
        <dbReference type="EMBL" id="CAG8978434.1"/>
    </source>
</evidence>
<keyword evidence="3" id="KW-1185">Reference proteome</keyword>
<evidence type="ECO:0000259" key="1">
    <source>
        <dbReference type="PROSITE" id="PS50879"/>
    </source>
</evidence>
<dbReference type="InterPro" id="IPR036397">
    <property type="entry name" value="RNaseH_sf"/>
</dbReference>
<dbReference type="CDD" id="cd09276">
    <property type="entry name" value="Rnase_HI_RT_non_LTR"/>
    <property type="match status" value="1"/>
</dbReference>
<dbReference type="OrthoDB" id="3561817at2759"/>
<dbReference type="EMBL" id="CAJVRM010000259">
    <property type="protein sequence ID" value="CAG8978434.1"/>
    <property type="molecule type" value="Genomic_DNA"/>
</dbReference>
<dbReference type="GO" id="GO:0003676">
    <property type="term" value="F:nucleic acid binding"/>
    <property type="evidence" value="ECO:0007669"/>
    <property type="project" value="InterPro"/>
</dbReference>
<proteinExistence type="predicted"/>
<evidence type="ECO:0000313" key="3">
    <source>
        <dbReference type="Proteomes" id="UP000701801"/>
    </source>
</evidence>
<organism evidence="2 3">
    <name type="scientific">Hymenoscyphus albidus</name>
    <dbReference type="NCBI Taxonomy" id="595503"/>
    <lineage>
        <taxon>Eukaryota</taxon>
        <taxon>Fungi</taxon>
        <taxon>Dikarya</taxon>
        <taxon>Ascomycota</taxon>
        <taxon>Pezizomycotina</taxon>
        <taxon>Leotiomycetes</taxon>
        <taxon>Helotiales</taxon>
        <taxon>Helotiaceae</taxon>
        <taxon>Hymenoscyphus</taxon>
    </lineage>
</organism>
<dbReference type="AlphaFoldDB" id="A0A9N9Q7X1"/>